<keyword evidence="4 7" id="KW-0255">Endonuclease</keyword>
<dbReference type="InterPro" id="IPR023091">
    <property type="entry name" value="MetalPrtase_cat_dom_sf_prd"/>
</dbReference>
<comment type="similarity">
    <text evidence="1 7">Belongs to the endoribonuclease YbeY family.</text>
</comment>
<evidence type="ECO:0000256" key="4">
    <source>
        <dbReference type="ARBA" id="ARBA00022759"/>
    </source>
</evidence>
<dbReference type="GO" id="GO:0005737">
    <property type="term" value="C:cytoplasm"/>
    <property type="evidence" value="ECO:0007669"/>
    <property type="project" value="UniProtKB-SubCell"/>
</dbReference>
<dbReference type="SUPFAM" id="SSF55486">
    <property type="entry name" value="Metalloproteases ('zincins'), catalytic domain"/>
    <property type="match status" value="1"/>
</dbReference>
<protein>
    <recommendedName>
        <fullName evidence="7">Endoribonuclease YbeY</fullName>
        <ecNumber evidence="7">3.1.-.-</ecNumber>
    </recommendedName>
</protein>
<dbReference type="KEGG" id="rpon:G3256_13635"/>
<dbReference type="PANTHER" id="PTHR46986">
    <property type="entry name" value="ENDORIBONUCLEASE YBEY, CHLOROPLASTIC"/>
    <property type="match status" value="1"/>
</dbReference>
<dbReference type="AlphaFoldDB" id="A0A858SZ46"/>
<dbReference type="GO" id="GO:0008270">
    <property type="term" value="F:zinc ion binding"/>
    <property type="evidence" value="ECO:0007669"/>
    <property type="project" value="UniProtKB-UniRule"/>
</dbReference>
<dbReference type="NCBIfam" id="TIGR00043">
    <property type="entry name" value="rRNA maturation RNase YbeY"/>
    <property type="match status" value="1"/>
</dbReference>
<dbReference type="EC" id="3.1.-.-" evidence="7"/>
<keyword evidence="5 7" id="KW-0378">Hydrolase</keyword>
<organism evidence="8 9">
    <name type="scientific">Roseobacter ponti</name>
    <dbReference type="NCBI Taxonomy" id="1891787"/>
    <lineage>
        <taxon>Bacteria</taxon>
        <taxon>Pseudomonadati</taxon>
        <taxon>Pseudomonadota</taxon>
        <taxon>Alphaproteobacteria</taxon>
        <taxon>Rhodobacterales</taxon>
        <taxon>Roseobacteraceae</taxon>
        <taxon>Roseobacter</taxon>
    </lineage>
</organism>
<keyword evidence="7" id="KW-0698">rRNA processing</keyword>
<reference evidence="8 9" key="1">
    <citation type="submission" date="2020-02" db="EMBL/GenBank/DDBJ databases">
        <title>Genome sequence of Roseobacter ponti.</title>
        <authorList>
            <person name="Hollensteiner J."/>
            <person name="Schneider D."/>
            <person name="Poehlein A."/>
            <person name="Daniel R."/>
        </authorList>
    </citation>
    <scope>NUCLEOTIDE SEQUENCE [LARGE SCALE GENOMIC DNA]</scope>
    <source>
        <strain evidence="8 9">DSM 106830</strain>
    </source>
</reference>
<dbReference type="InterPro" id="IPR020549">
    <property type="entry name" value="YbeY_CS"/>
</dbReference>
<dbReference type="Gene3D" id="3.40.390.30">
    <property type="entry name" value="Metalloproteases ('zincins'), catalytic domain"/>
    <property type="match status" value="1"/>
</dbReference>
<gene>
    <name evidence="7 8" type="primary">ybeY</name>
    <name evidence="8" type="ORF">G3256_13635</name>
</gene>
<keyword evidence="6 7" id="KW-0862">Zinc</keyword>
<evidence type="ECO:0000313" key="9">
    <source>
        <dbReference type="Proteomes" id="UP000503308"/>
    </source>
</evidence>
<proteinExistence type="inferred from homology"/>
<accession>A0A858SZ46</accession>
<comment type="cofactor">
    <cofactor evidence="7">
        <name>Zn(2+)</name>
        <dbReference type="ChEBI" id="CHEBI:29105"/>
    </cofactor>
    <text evidence="7">Binds 1 zinc ion.</text>
</comment>
<evidence type="ECO:0000313" key="8">
    <source>
        <dbReference type="EMBL" id="QJF52136.1"/>
    </source>
</evidence>
<keyword evidence="2 7" id="KW-0540">Nuclease</keyword>
<dbReference type="GO" id="GO:0004222">
    <property type="term" value="F:metalloendopeptidase activity"/>
    <property type="evidence" value="ECO:0007669"/>
    <property type="project" value="InterPro"/>
</dbReference>
<dbReference type="PANTHER" id="PTHR46986:SF1">
    <property type="entry name" value="ENDORIBONUCLEASE YBEY, CHLOROPLASTIC"/>
    <property type="match status" value="1"/>
</dbReference>
<sequence>MAPDILIEDPRWQDCEFERLATRALATTLAHLGLADAVAEISLLACNDARIAGLNTDFRDKAGPTNVLSWPAAELAAAEPGRTPQPPVPGIDGTLELGDIAIAFETCRREATDQGIPMDGHVTHLIVHGLLHLLGYDHIRDADATLMQRLETEILGKMGLDDPYRT</sequence>
<keyword evidence="3 7" id="KW-0479">Metal-binding</keyword>
<dbReference type="GO" id="GO:0004521">
    <property type="term" value="F:RNA endonuclease activity"/>
    <property type="evidence" value="ECO:0007669"/>
    <property type="project" value="UniProtKB-UniRule"/>
</dbReference>
<feature type="binding site" evidence="7">
    <location>
        <position position="128"/>
    </location>
    <ligand>
        <name>Zn(2+)</name>
        <dbReference type="ChEBI" id="CHEBI:29105"/>
        <note>catalytic</note>
    </ligand>
</feature>
<evidence type="ECO:0000256" key="6">
    <source>
        <dbReference type="ARBA" id="ARBA00022833"/>
    </source>
</evidence>
<feature type="binding site" evidence="7">
    <location>
        <position position="132"/>
    </location>
    <ligand>
        <name>Zn(2+)</name>
        <dbReference type="ChEBI" id="CHEBI:29105"/>
        <note>catalytic</note>
    </ligand>
</feature>
<dbReference type="RefSeq" id="WP_169641355.1">
    <property type="nucleotide sequence ID" value="NZ_CP048788.1"/>
</dbReference>
<keyword evidence="9" id="KW-1185">Reference proteome</keyword>
<evidence type="ECO:0000256" key="7">
    <source>
        <dbReference type="HAMAP-Rule" id="MF_00009"/>
    </source>
</evidence>
<evidence type="ECO:0000256" key="1">
    <source>
        <dbReference type="ARBA" id="ARBA00010875"/>
    </source>
</evidence>
<keyword evidence="7" id="KW-0690">Ribosome biogenesis</keyword>
<dbReference type="PROSITE" id="PS01306">
    <property type="entry name" value="UPF0054"/>
    <property type="match status" value="1"/>
</dbReference>
<evidence type="ECO:0000256" key="3">
    <source>
        <dbReference type="ARBA" id="ARBA00022723"/>
    </source>
</evidence>
<dbReference type="GO" id="GO:0006364">
    <property type="term" value="P:rRNA processing"/>
    <property type="evidence" value="ECO:0007669"/>
    <property type="project" value="UniProtKB-UniRule"/>
</dbReference>
<evidence type="ECO:0000256" key="2">
    <source>
        <dbReference type="ARBA" id="ARBA00022722"/>
    </source>
</evidence>
<feature type="binding site" evidence="7">
    <location>
        <position position="138"/>
    </location>
    <ligand>
        <name>Zn(2+)</name>
        <dbReference type="ChEBI" id="CHEBI:29105"/>
        <note>catalytic</note>
    </ligand>
</feature>
<evidence type="ECO:0000256" key="5">
    <source>
        <dbReference type="ARBA" id="ARBA00022801"/>
    </source>
</evidence>
<name>A0A858SZ46_9RHOB</name>
<keyword evidence="7" id="KW-0963">Cytoplasm</keyword>
<dbReference type="EMBL" id="CP048788">
    <property type="protein sequence ID" value="QJF52136.1"/>
    <property type="molecule type" value="Genomic_DNA"/>
</dbReference>
<comment type="subcellular location">
    <subcellularLocation>
        <location evidence="7">Cytoplasm</location>
    </subcellularLocation>
</comment>
<comment type="function">
    <text evidence="7">Single strand-specific metallo-endoribonuclease involved in late-stage 70S ribosome quality control and in maturation of the 3' terminus of the 16S rRNA.</text>
</comment>
<dbReference type="InterPro" id="IPR002036">
    <property type="entry name" value="YbeY"/>
</dbReference>
<dbReference type="Proteomes" id="UP000503308">
    <property type="component" value="Chromosome"/>
</dbReference>
<dbReference type="HAMAP" id="MF_00009">
    <property type="entry name" value="Endoribonucl_YbeY"/>
    <property type="match status" value="1"/>
</dbReference>
<dbReference type="Pfam" id="PF02130">
    <property type="entry name" value="YbeY"/>
    <property type="match status" value="1"/>
</dbReference>